<keyword evidence="11 15" id="KW-1133">Transmembrane helix</keyword>
<dbReference type="CDD" id="cd06225">
    <property type="entry name" value="HAMP"/>
    <property type="match status" value="1"/>
</dbReference>
<dbReference type="Gene3D" id="1.10.287.130">
    <property type="match status" value="1"/>
</dbReference>
<gene>
    <name evidence="18" type="ORF">GCM10007096_14900</name>
</gene>
<sequence length="494" mass="56317">MMSIRKRLFFSNALMVVTPIVMFVLYFILLHLFFDNDLRYLSNSFHGEPKTAQQKGKEQRVFTQLQKVASLNAEQLLNVSYLDKIASSLNGEQAGLIIRHGNTIIYTSDDVEKVSQHTLPEFGNEGYTPVTWLGHEQYEISQHDFFFKDGSEGSIFVIKKGEAFYKFARKFFPLIIFGVIGIVVTTNIVLSYIVSRGILKPVHQLSWAADQVKQGNLDFHMESTKKDELAKLVNTFENMRAKLKEGIELRDRYERNRKELIANISHDLKTPMTSIRGYVEGIKDGVADTKGKLEQYLETIQTKSEYMDRLIDELFLYSKLDLNRLPFHFEKVDLLGFMKDYVEEIRLELVGKNVQLSLVSEPVHVKVPLDRDKLIRVLNNIIYNSVKYNDKEESLIQLAITEEKQRVKVTLSDNGPGVSQEALAHIFTRFYRSDPARQADTGGSGLGLAIAEQIIKAHGGAIWAENNPGGGLRISFTLQKSETKGEENEKDINH</sequence>
<protein>
    <recommendedName>
        <fullName evidence="3">histidine kinase</fullName>
        <ecNumber evidence="3">2.7.13.3</ecNumber>
    </recommendedName>
</protein>
<dbReference type="GO" id="GO:0000155">
    <property type="term" value="F:phosphorelay sensor kinase activity"/>
    <property type="evidence" value="ECO:0007669"/>
    <property type="project" value="InterPro"/>
</dbReference>
<keyword evidence="5" id="KW-0597">Phosphoprotein</keyword>
<keyword evidence="13 15" id="KW-0472">Membrane</keyword>
<keyword evidence="7 15" id="KW-0812">Transmembrane</keyword>
<dbReference type="Pfam" id="PF00512">
    <property type="entry name" value="HisKA"/>
    <property type="match status" value="1"/>
</dbReference>
<proteinExistence type="predicted"/>
<keyword evidence="10" id="KW-0067">ATP-binding</keyword>
<keyword evidence="9 18" id="KW-0418">Kinase</keyword>
<dbReference type="GO" id="GO:0005886">
    <property type="term" value="C:plasma membrane"/>
    <property type="evidence" value="ECO:0007669"/>
    <property type="project" value="UniProtKB-SubCell"/>
</dbReference>
<keyword evidence="14" id="KW-0175">Coiled coil</keyword>
<dbReference type="SMART" id="SM00304">
    <property type="entry name" value="HAMP"/>
    <property type="match status" value="1"/>
</dbReference>
<dbReference type="PROSITE" id="PS50109">
    <property type="entry name" value="HIS_KIN"/>
    <property type="match status" value="1"/>
</dbReference>
<feature type="domain" description="Histidine kinase" evidence="16">
    <location>
        <begin position="263"/>
        <end position="482"/>
    </location>
</feature>
<dbReference type="RefSeq" id="WP_188496768.1">
    <property type="nucleotide sequence ID" value="NZ_BMFV01000008.1"/>
</dbReference>
<evidence type="ECO:0000256" key="13">
    <source>
        <dbReference type="ARBA" id="ARBA00023136"/>
    </source>
</evidence>
<keyword evidence="4" id="KW-1003">Cell membrane</keyword>
<feature type="transmembrane region" description="Helical" evidence="15">
    <location>
        <begin position="171"/>
        <end position="194"/>
    </location>
</feature>
<dbReference type="EC" id="2.7.13.3" evidence="3"/>
<dbReference type="PROSITE" id="PS50885">
    <property type="entry name" value="HAMP"/>
    <property type="match status" value="1"/>
</dbReference>
<dbReference type="FunFam" id="1.10.287.130:FF:000001">
    <property type="entry name" value="Two-component sensor histidine kinase"/>
    <property type="match status" value="1"/>
</dbReference>
<dbReference type="SUPFAM" id="SSF47384">
    <property type="entry name" value="Homodimeric domain of signal transducing histidine kinase"/>
    <property type="match status" value="1"/>
</dbReference>
<dbReference type="AlphaFoldDB" id="A0A8J3EM95"/>
<feature type="domain" description="HAMP" evidence="17">
    <location>
        <begin position="196"/>
        <end position="248"/>
    </location>
</feature>
<comment type="catalytic activity">
    <reaction evidence="1">
        <text>ATP + protein L-histidine = ADP + protein N-phospho-L-histidine.</text>
        <dbReference type="EC" id="2.7.13.3"/>
    </reaction>
</comment>
<dbReference type="InterPro" id="IPR050398">
    <property type="entry name" value="HssS/ArlS-like"/>
</dbReference>
<evidence type="ECO:0000256" key="12">
    <source>
        <dbReference type="ARBA" id="ARBA00023012"/>
    </source>
</evidence>
<evidence type="ECO:0000256" key="1">
    <source>
        <dbReference type="ARBA" id="ARBA00000085"/>
    </source>
</evidence>
<feature type="coiled-coil region" evidence="14">
    <location>
        <begin position="236"/>
        <end position="263"/>
    </location>
</feature>
<dbReference type="PANTHER" id="PTHR45528:SF1">
    <property type="entry name" value="SENSOR HISTIDINE KINASE CPXA"/>
    <property type="match status" value="1"/>
</dbReference>
<dbReference type="InterPro" id="IPR036890">
    <property type="entry name" value="HATPase_C_sf"/>
</dbReference>
<name>A0A8J3EM95_9BACL</name>
<dbReference type="InterPro" id="IPR003660">
    <property type="entry name" value="HAMP_dom"/>
</dbReference>
<dbReference type="InterPro" id="IPR036097">
    <property type="entry name" value="HisK_dim/P_sf"/>
</dbReference>
<evidence type="ECO:0000256" key="9">
    <source>
        <dbReference type="ARBA" id="ARBA00022777"/>
    </source>
</evidence>
<evidence type="ECO:0000256" key="5">
    <source>
        <dbReference type="ARBA" id="ARBA00022553"/>
    </source>
</evidence>
<evidence type="ECO:0000259" key="16">
    <source>
        <dbReference type="PROSITE" id="PS50109"/>
    </source>
</evidence>
<dbReference type="SUPFAM" id="SSF55874">
    <property type="entry name" value="ATPase domain of HSP90 chaperone/DNA topoisomerase II/histidine kinase"/>
    <property type="match status" value="1"/>
</dbReference>
<dbReference type="InterPro" id="IPR004358">
    <property type="entry name" value="Sig_transdc_His_kin-like_C"/>
</dbReference>
<dbReference type="CDD" id="cd00082">
    <property type="entry name" value="HisKA"/>
    <property type="match status" value="1"/>
</dbReference>
<evidence type="ECO:0000256" key="14">
    <source>
        <dbReference type="SAM" id="Coils"/>
    </source>
</evidence>
<dbReference type="PRINTS" id="PR00344">
    <property type="entry name" value="BCTRLSENSOR"/>
</dbReference>
<evidence type="ECO:0000313" key="19">
    <source>
        <dbReference type="Proteomes" id="UP000656813"/>
    </source>
</evidence>
<organism evidence="18 19">
    <name type="scientific">Pullulanibacillus pueri</name>
    <dbReference type="NCBI Taxonomy" id="1437324"/>
    <lineage>
        <taxon>Bacteria</taxon>
        <taxon>Bacillati</taxon>
        <taxon>Bacillota</taxon>
        <taxon>Bacilli</taxon>
        <taxon>Bacillales</taxon>
        <taxon>Sporolactobacillaceae</taxon>
        <taxon>Pullulanibacillus</taxon>
    </lineage>
</organism>
<dbReference type="Proteomes" id="UP000656813">
    <property type="component" value="Unassembled WGS sequence"/>
</dbReference>
<evidence type="ECO:0000256" key="7">
    <source>
        <dbReference type="ARBA" id="ARBA00022692"/>
    </source>
</evidence>
<dbReference type="GO" id="GO:0005524">
    <property type="term" value="F:ATP binding"/>
    <property type="evidence" value="ECO:0007669"/>
    <property type="project" value="UniProtKB-KW"/>
</dbReference>
<evidence type="ECO:0000256" key="15">
    <source>
        <dbReference type="SAM" id="Phobius"/>
    </source>
</evidence>
<dbReference type="InterPro" id="IPR003594">
    <property type="entry name" value="HATPase_dom"/>
</dbReference>
<reference evidence="18" key="1">
    <citation type="journal article" date="2014" name="Int. J. Syst. Evol. Microbiol.">
        <title>Complete genome sequence of Corynebacterium casei LMG S-19264T (=DSM 44701T), isolated from a smear-ripened cheese.</title>
        <authorList>
            <consortium name="US DOE Joint Genome Institute (JGI-PGF)"/>
            <person name="Walter F."/>
            <person name="Albersmeier A."/>
            <person name="Kalinowski J."/>
            <person name="Ruckert C."/>
        </authorList>
    </citation>
    <scope>NUCLEOTIDE SEQUENCE</scope>
    <source>
        <strain evidence="18">CGMCC 1.12777</strain>
    </source>
</reference>
<dbReference type="FunFam" id="3.30.565.10:FF:000006">
    <property type="entry name" value="Sensor histidine kinase WalK"/>
    <property type="match status" value="1"/>
</dbReference>
<comment type="subcellular location">
    <subcellularLocation>
        <location evidence="2">Cell membrane</location>
        <topology evidence="2">Multi-pass membrane protein</topology>
    </subcellularLocation>
</comment>
<evidence type="ECO:0000256" key="6">
    <source>
        <dbReference type="ARBA" id="ARBA00022679"/>
    </source>
</evidence>
<evidence type="ECO:0000259" key="17">
    <source>
        <dbReference type="PROSITE" id="PS50885"/>
    </source>
</evidence>
<dbReference type="Pfam" id="PF02518">
    <property type="entry name" value="HATPase_c"/>
    <property type="match status" value="1"/>
</dbReference>
<dbReference type="SMART" id="SM00388">
    <property type="entry name" value="HisKA"/>
    <property type="match status" value="1"/>
</dbReference>
<keyword evidence="19" id="KW-1185">Reference proteome</keyword>
<evidence type="ECO:0000256" key="10">
    <source>
        <dbReference type="ARBA" id="ARBA00022840"/>
    </source>
</evidence>
<feature type="transmembrane region" description="Helical" evidence="15">
    <location>
        <begin position="12"/>
        <end position="34"/>
    </location>
</feature>
<evidence type="ECO:0000256" key="4">
    <source>
        <dbReference type="ARBA" id="ARBA00022475"/>
    </source>
</evidence>
<dbReference type="SUPFAM" id="SSF158472">
    <property type="entry name" value="HAMP domain-like"/>
    <property type="match status" value="1"/>
</dbReference>
<dbReference type="EMBL" id="BMFV01000008">
    <property type="protein sequence ID" value="GGH79654.1"/>
    <property type="molecule type" value="Genomic_DNA"/>
</dbReference>
<dbReference type="InterPro" id="IPR005467">
    <property type="entry name" value="His_kinase_dom"/>
</dbReference>
<evidence type="ECO:0000313" key="18">
    <source>
        <dbReference type="EMBL" id="GGH79654.1"/>
    </source>
</evidence>
<evidence type="ECO:0000256" key="11">
    <source>
        <dbReference type="ARBA" id="ARBA00022989"/>
    </source>
</evidence>
<evidence type="ECO:0000256" key="2">
    <source>
        <dbReference type="ARBA" id="ARBA00004651"/>
    </source>
</evidence>
<dbReference type="SMART" id="SM00387">
    <property type="entry name" value="HATPase_c"/>
    <property type="match status" value="1"/>
</dbReference>
<dbReference type="Pfam" id="PF00672">
    <property type="entry name" value="HAMP"/>
    <property type="match status" value="1"/>
</dbReference>
<keyword evidence="12" id="KW-0902">Two-component regulatory system</keyword>
<dbReference type="PANTHER" id="PTHR45528">
    <property type="entry name" value="SENSOR HISTIDINE KINASE CPXA"/>
    <property type="match status" value="1"/>
</dbReference>
<evidence type="ECO:0000256" key="3">
    <source>
        <dbReference type="ARBA" id="ARBA00012438"/>
    </source>
</evidence>
<dbReference type="InterPro" id="IPR003661">
    <property type="entry name" value="HisK_dim/P_dom"/>
</dbReference>
<evidence type="ECO:0000256" key="8">
    <source>
        <dbReference type="ARBA" id="ARBA00022741"/>
    </source>
</evidence>
<reference evidence="18" key="2">
    <citation type="submission" date="2020-09" db="EMBL/GenBank/DDBJ databases">
        <authorList>
            <person name="Sun Q."/>
            <person name="Zhou Y."/>
        </authorList>
    </citation>
    <scope>NUCLEOTIDE SEQUENCE</scope>
    <source>
        <strain evidence="18">CGMCC 1.12777</strain>
    </source>
</reference>
<accession>A0A8J3EM95</accession>
<keyword evidence="6" id="KW-0808">Transferase</keyword>
<dbReference type="Gene3D" id="3.30.565.10">
    <property type="entry name" value="Histidine kinase-like ATPase, C-terminal domain"/>
    <property type="match status" value="1"/>
</dbReference>
<dbReference type="Gene3D" id="6.10.340.10">
    <property type="match status" value="1"/>
</dbReference>
<comment type="caution">
    <text evidence="18">The sequence shown here is derived from an EMBL/GenBank/DDBJ whole genome shotgun (WGS) entry which is preliminary data.</text>
</comment>
<keyword evidence="8" id="KW-0547">Nucleotide-binding</keyword>